<evidence type="ECO:0000313" key="2">
    <source>
        <dbReference type="Proteomes" id="UP000521872"/>
    </source>
</evidence>
<dbReference type="EMBL" id="JAACJL010000059">
    <property type="protein sequence ID" value="KAF4610066.1"/>
    <property type="molecule type" value="Genomic_DNA"/>
</dbReference>
<comment type="caution">
    <text evidence="1">The sequence shown here is derived from an EMBL/GenBank/DDBJ whole genome shotgun (WGS) entry which is preliminary data.</text>
</comment>
<accession>A0A8H4QG34</accession>
<proteinExistence type="predicted"/>
<gene>
    <name evidence="1" type="ORF">D9613_010494</name>
</gene>
<reference evidence="1 2" key="1">
    <citation type="submission" date="2019-12" db="EMBL/GenBank/DDBJ databases">
        <authorList>
            <person name="Floudas D."/>
            <person name="Bentzer J."/>
            <person name="Ahren D."/>
            <person name="Johansson T."/>
            <person name="Persson P."/>
            <person name="Tunlid A."/>
        </authorList>
    </citation>
    <scope>NUCLEOTIDE SEQUENCE [LARGE SCALE GENOMIC DNA]</scope>
    <source>
        <strain evidence="1 2">CBS 102.39</strain>
    </source>
</reference>
<organism evidence="1 2">
    <name type="scientific">Agrocybe pediades</name>
    <dbReference type="NCBI Taxonomy" id="84607"/>
    <lineage>
        <taxon>Eukaryota</taxon>
        <taxon>Fungi</taxon>
        <taxon>Dikarya</taxon>
        <taxon>Basidiomycota</taxon>
        <taxon>Agaricomycotina</taxon>
        <taxon>Agaricomycetes</taxon>
        <taxon>Agaricomycetidae</taxon>
        <taxon>Agaricales</taxon>
        <taxon>Agaricineae</taxon>
        <taxon>Strophariaceae</taxon>
        <taxon>Agrocybe</taxon>
    </lineage>
</organism>
<keyword evidence="2" id="KW-1185">Reference proteome</keyword>
<name>A0A8H4QG34_9AGAR</name>
<sequence length="230" mass="26939">MCSIFKSFCKNGYQPALIRMYRLVITSCTNDFYPAFDLFMNHCIISARRDPELIPVGLREYFSDQQDLALAIYHRFNISTICFRTKVYYDQINARQQAFKPLLSTDKLVEVEKTRSEETLSVRGSYLTYKPVEVEGTSTMQKNAYNGAFDSFRLDEQFMGLTPGVLQTPCLQSPVRRSRKRREDPMRWTWMHTIEESNRTFKSDAFLLEGEDPPEELFATRFTKSVKKFC</sequence>
<dbReference type="AlphaFoldDB" id="A0A8H4QG34"/>
<protein>
    <submittedName>
        <fullName evidence="1">Uncharacterized protein</fullName>
    </submittedName>
</protein>
<evidence type="ECO:0000313" key="1">
    <source>
        <dbReference type="EMBL" id="KAF4610066.1"/>
    </source>
</evidence>
<dbReference type="Proteomes" id="UP000521872">
    <property type="component" value="Unassembled WGS sequence"/>
</dbReference>